<dbReference type="InterPro" id="IPR036615">
    <property type="entry name" value="Mur_ligase_C_dom_sf"/>
</dbReference>
<evidence type="ECO:0000256" key="11">
    <source>
        <dbReference type="ARBA" id="ARBA00023306"/>
    </source>
</evidence>
<sequence length="471" mass="49180">MNAGRMTAADLGRVHVVGCGGVGMSGLAEILLRRGFPVSGSERDDRPSLARLRKLGCAVSSGHDESALDDVDTVVYSTAIPDDHPELAAARRRGLRVLHRSEALAAVMAGYRSVAVTGTHGKTSTTGMVVSALWQSGIDLSFVVGGDLAGHGSAAHGSSDVFVAEADESDRSFLHYAPHAAVVTNIDSDHLDTYGDLAGLSAAFLQFCGQVQPGGFVVTSADDSHCRALAERARTQGLTVYTYGRHEDADLRVSGLSSSATRTRYHAHLDGTPLGEVIVPVPGAHLGLNSAAALLTTVRLGVSAEKAIEGLRAYPGVGRRFELKGFAGGVRVYDDYAGHHTALAASLRALRHVAGRGQLIAVCQPCGTFRTQHFQAELAAALGLADQAIVMEVFERTAADERGHDGAELAQAVPLATGSKAFAGSWSETIGEVTRRARPGDLVVTLGAAPMSLMADQILGALRVRKPGGVR</sequence>
<comment type="function">
    <text evidence="14">Cell wall formation.</text>
</comment>
<dbReference type="InterPro" id="IPR005758">
    <property type="entry name" value="UDP-N-AcMur_Ala_ligase_MurC"/>
</dbReference>
<dbReference type="InterPro" id="IPR013221">
    <property type="entry name" value="Mur_ligase_cen"/>
</dbReference>
<dbReference type="GO" id="GO:0008763">
    <property type="term" value="F:UDP-N-acetylmuramate-L-alanine ligase activity"/>
    <property type="evidence" value="ECO:0007669"/>
    <property type="project" value="UniProtKB-EC"/>
</dbReference>
<dbReference type="Gene3D" id="3.40.1190.10">
    <property type="entry name" value="Mur-like, catalytic domain"/>
    <property type="match status" value="1"/>
</dbReference>
<dbReference type="Pfam" id="PF02875">
    <property type="entry name" value="Mur_ligase_C"/>
    <property type="match status" value="1"/>
</dbReference>
<dbReference type="Gene3D" id="3.90.190.20">
    <property type="entry name" value="Mur ligase, C-terminal domain"/>
    <property type="match status" value="1"/>
</dbReference>
<evidence type="ECO:0000256" key="3">
    <source>
        <dbReference type="ARBA" id="ARBA00012211"/>
    </source>
</evidence>
<evidence type="ECO:0000256" key="14">
    <source>
        <dbReference type="HAMAP-Rule" id="MF_00046"/>
    </source>
</evidence>
<reference evidence="19" key="1">
    <citation type="journal article" date="2019" name="Int. J. Syst. Evol. Microbiol.">
        <title>The Global Catalogue of Microorganisms (GCM) 10K type strain sequencing project: providing services to taxonomists for standard genome sequencing and annotation.</title>
        <authorList>
            <consortium name="The Broad Institute Genomics Platform"/>
            <consortium name="The Broad Institute Genome Sequencing Center for Infectious Disease"/>
            <person name="Wu L."/>
            <person name="Ma J."/>
        </authorList>
    </citation>
    <scope>NUCLEOTIDE SEQUENCE [LARGE SCALE GENOMIC DNA]</scope>
    <source>
        <strain evidence="19">CGMCC 4.7641</strain>
    </source>
</reference>
<dbReference type="PANTHER" id="PTHR43445">
    <property type="entry name" value="UDP-N-ACETYLMURAMATE--L-ALANINE LIGASE-RELATED"/>
    <property type="match status" value="1"/>
</dbReference>
<evidence type="ECO:0000256" key="9">
    <source>
        <dbReference type="ARBA" id="ARBA00022960"/>
    </source>
</evidence>
<keyword evidence="12 14" id="KW-0961">Cell wall biogenesis/degradation</keyword>
<dbReference type="HAMAP" id="MF_00046">
    <property type="entry name" value="MurC"/>
    <property type="match status" value="1"/>
</dbReference>
<name>A0ABW5HBZ6_9PSEU</name>
<evidence type="ECO:0000259" key="16">
    <source>
        <dbReference type="Pfam" id="PF02875"/>
    </source>
</evidence>
<feature type="domain" description="Mur ligase central" evidence="17">
    <location>
        <begin position="116"/>
        <end position="295"/>
    </location>
</feature>
<evidence type="ECO:0000256" key="5">
    <source>
        <dbReference type="ARBA" id="ARBA00022598"/>
    </source>
</evidence>
<gene>
    <name evidence="14 18" type="primary">murC</name>
    <name evidence="18" type="ORF">ACFSVL_24895</name>
</gene>
<dbReference type="InterPro" id="IPR000713">
    <property type="entry name" value="Mur_ligase_N"/>
</dbReference>
<comment type="caution">
    <text evidence="18">The sequence shown here is derived from an EMBL/GenBank/DDBJ whole genome shotgun (WGS) entry which is preliminary data.</text>
</comment>
<keyword evidence="7 14" id="KW-0547">Nucleotide-binding</keyword>
<keyword evidence="6 14" id="KW-0132">Cell division</keyword>
<evidence type="ECO:0000256" key="8">
    <source>
        <dbReference type="ARBA" id="ARBA00022840"/>
    </source>
</evidence>
<feature type="binding site" evidence="14">
    <location>
        <begin position="118"/>
        <end position="124"/>
    </location>
    <ligand>
        <name>ATP</name>
        <dbReference type="ChEBI" id="CHEBI:30616"/>
    </ligand>
</feature>
<dbReference type="Pfam" id="PF01225">
    <property type="entry name" value="Mur_ligase"/>
    <property type="match status" value="1"/>
</dbReference>
<comment type="catalytic activity">
    <reaction evidence="13 14">
        <text>UDP-N-acetyl-alpha-D-muramate + L-alanine + ATP = UDP-N-acetyl-alpha-D-muramoyl-L-alanine + ADP + phosphate + H(+)</text>
        <dbReference type="Rhea" id="RHEA:23372"/>
        <dbReference type="ChEBI" id="CHEBI:15378"/>
        <dbReference type="ChEBI" id="CHEBI:30616"/>
        <dbReference type="ChEBI" id="CHEBI:43474"/>
        <dbReference type="ChEBI" id="CHEBI:57972"/>
        <dbReference type="ChEBI" id="CHEBI:70757"/>
        <dbReference type="ChEBI" id="CHEBI:83898"/>
        <dbReference type="ChEBI" id="CHEBI:456216"/>
        <dbReference type="EC" id="6.3.2.8"/>
    </reaction>
</comment>
<keyword evidence="11 14" id="KW-0131">Cell cycle</keyword>
<comment type="subcellular location">
    <subcellularLocation>
        <location evidence="1 14">Cytoplasm</location>
    </subcellularLocation>
</comment>
<evidence type="ECO:0000256" key="2">
    <source>
        <dbReference type="ARBA" id="ARBA00004752"/>
    </source>
</evidence>
<proteinExistence type="inferred from homology"/>
<dbReference type="EMBL" id="JBHUKS010000017">
    <property type="protein sequence ID" value="MFD2470652.1"/>
    <property type="molecule type" value="Genomic_DNA"/>
</dbReference>
<dbReference type="InterPro" id="IPR050061">
    <property type="entry name" value="MurCDEF_pg_biosynth"/>
</dbReference>
<keyword evidence="4 14" id="KW-0963">Cytoplasm</keyword>
<evidence type="ECO:0000256" key="12">
    <source>
        <dbReference type="ARBA" id="ARBA00023316"/>
    </source>
</evidence>
<dbReference type="Gene3D" id="3.40.50.720">
    <property type="entry name" value="NAD(P)-binding Rossmann-like Domain"/>
    <property type="match status" value="1"/>
</dbReference>
<evidence type="ECO:0000313" key="19">
    <source>
        <dbReference type="Proteomes" id="UP001597483"/>
    </source>
</evidence>
<dbReference type="InterPro" id="IPR036565">
    <property type="entry name" value="Mur-like_cat_sf"/>
</dbReference>
<evidence type="ECO:0000256" key="6">
    <source>
        <dbReference type="ARBA" id="ARBA00022618"/>
    </source>
</evidence>
<evidence type="ECO:0000313" key="18">
    <source>
        <dbReference type="EMBL" id="MFD2470652.1"/>
    </source>
</evidence>
<evidence type="ECO:0000259" key="17">
    <source>
        <dbReference type="Pfam" id="PF08245"/>
    </source>
</evidence>
<evidence type="ECO:0000256" key="13">
    <source>
        <dbReference type="ARBA" id="ARBA00047833"/>
    </source>
</evidence>
<accession>A0ABW5HBZ6</accession>
<keyword evidence="5 14" id="KW-0436">Ligase</keyword>
<organism evidence="18 19">
    <name type="scientific">Amycolatopsis silviterrae</name>
    <dbReference type="NCBI Taxonomy" id="1656914"/>
    <lineage>
        <taxon>Bacteria</taxon>
        <taxon>Bacillati</taxon>
        <taxon>Actinomycetota</taxon>
        <taxon>Actinomycetes</taxon>
        <taxon>Pseudonocardiales</taxon>
        <taxon>Pseudonocardiaceae</taxon>
        <taxon>Amycolatopsis</taxon>
    </lineage>
</organism>
<comment type="pathway">
    <text evidence="2 14">Cell wall biogenesis; peptidoglycan biosynthesis.</text>
</comment>
<evidence type="ECO:0000256" key="7">
    <source>
        <dbReference type="ARBA" id="ARBA00022741"/>
    </source>
</evidence>
<evidence type="ECO:0000259" key="15">
    <source>
        <dbReference type="Pfam" id="PF01225"/>
    </source>
</evidence>
<dbReference type="RefSeq" id="WP_378307956.1">
    <property type="nucleotide sequence ID" value="NZ_JBHUKS010000017.1"/>
</dbReference>
<keyword evidence="9 14" id="KW-0133">Cell shape</keyword>
<protein>
    <recommendedName>
        <fullName evidence="3 14">UDP-N-acetylmuramate--L-alanine ligase</fullName>
        <ecNumber evidence="3 14">6.3.2.8</ecNumber>
    </recommendedName>
    <alternativeName>
        <fullName evidence="14">UDP-N-acetylmuramoyl-L-alanine synthetase</fullName>
    </alternativeName>
</protein>
<keyword evidence="10 14" id="KW-0573">Peptidoglycan synthesis</keyword>
<dbReference type="Proteomes" id="UP001597483">
    <property type="component" value="Unassembled WGS sequence"/>
</dbReference>
<keyword evidence="8 14" id="KW-0067">ATP-binding</keyword>
<feature type="domain" description="Mur ligase C-terminal" evidence="16">
    <location>
        <begin position="319"/>
        <end position="448"/>
    </location>
</feature>
<feature type="domain" description="Mur ligase N-terminal catalytic" evidence="15">
    <location>
        <begin position="14"/>
        <end position="112"/>
    </location>
</feature>
<comment type="similarity">
    <text evidence="14">Belongs to the MurCDEF family.</text>
</comment>
<dbReference type="SUPFAM" id="SSF53244">
    <property type="entry name" value="MurD-like peptide ligases, peptide-binding domain"/>
    <property type="match status" value="1"/>
</dbReference>
<evidence type="ECO:0000256" key="10">
    <source>
        <dbReference type="ARBA" id="ARBA00022984"/>
    </source>
</evidence>
<dbReference type="NCBIfam" id="TIGR01082">
    <property type="entry name" value="murC"/>
    <property type="match status" value="1"/>
</dbReference>
<dbReference type="SUPFAM" id="SSF53623">
    <property type="entry name" value="MurD-like peptide ligases, catalytic domain"/>
    <property type="match status" value="1"/>
</dbReference>
<dbReference type="Pfam" id="PF08245">
    <property type="entry name" value="Mur_ligase_M"/>
    <property type="match status" value="1"/>
</dbReference>
<dbReference type="PANTHER" id="PTHR43445:SF3">
    <property type="entry name" value="UDP-N-ACETYLMURAMATE--L-ALANINE LIGASE"/>
    <property type="match status" value="1"/>
</dbReference>
<evidence type="ECO:0000256" key="4">
    <source>
        <dbReference type="ARBA" id="ARBA00022490"/>
    </source>
</evidence>
<dbReference type="SUPFAM" id="SSF51984">
    <property type="entry name" value="MurCD N-terminal domain"/>
    <property type="match status" value="1"/>
</dbReference>
<keyword evidence="19" id="KW-1185">Reference proteome</keyword>
<evidence type="ECO:0000256" key="1">
    <source>
        <dbReference type="ARBA" id="ARBA00004496"/>
    </source>
</evidence>
<dbReference type="InterPro" id="IPR004101">
    <property type="entry name" value="Mur_ligase_C"/>
</dbReference>
<dbReference type="EC" id="6.3.2.8" evidence="3 14"/>